<dbReference type="Pfam" id="PF13478">
    <property type="entry name" value="XdhC_C"/>
    <property type="match status" value="1"/>
</dbReference>
<evidence type="ECO:0000313" key="3">
    <source>
        <dbReference type="Proteomes" id="UP000199415"/>
    </source>
</evidence>
<dbReference type="PANTHER" id="PTHR30388">
    <property type="entry name" value="ALDEHYDE OXIDOREDUCTASE MOLYBDENUM COFACTOR ASSEMBLY PROTEIN"/>
    <property type="match status" value="1"/>
</dbReference>
<name>A0A1G7NU60_9PROT</name>
<gene>
    <name evidence="2" type="ORF">SAMN05216241_102306</name>
</gene>
<keyword evidence="3" id="KW-1185">Reference proteome</keyword>
<protein>
    <submittedName>
        <fullName evidence="2">Xanthine dehydrogenase accessory factor</fullName>
    </submittedName>
</protein>
<evidence type="ECO:0000313" key="2">
    <source>
        <dbReference type="EMBL" id="SDF77447.1"/>
    </source>
</evidence>
<dbReference type="Gene3D" id="3.40.50.720">
    <property type="entry name" value="NAD(P)-binding Rossmann-like Domain"/>
    <property type="match status" value="1"/>
</dbReference>
<dbReference type="Proteomes" id="UP000199415">
    <property type="component" value="Unassembled WGS sequence"/>
</dbReference>
<dbReference type="InterPro" id="IPR052698">
    <property type="entry name" value="MoCofactor_Util/Proc"/>
</dbReference>
<dbReference type="InterPro" id="IPR027051">
    <property type="entry name" value="XdhC_Rossmann_dom"/>
</dbReference>
<evidence type="ECO:0000259" key="1">
    <source>
        <dbReference type="Pfam" id="PF13478"/>
    </source>
</evidence>
<dbReference type="PANTHER" id="PTHR30388:SF4">
    <property type="entry name" value="MOLYBDENUM COFACTOR INSERTION CHAPERONE PAOD"/>
    <property type="match status" value="1"/>
</dbReference>
<dbReference type="AlphaFoldDB" id="A0A1G7NU60"/>
<proteinExistence type="predicted"/>
<organism evidence="2 3">
    <name type="scientific">Limimonas halophila</name>
    <dbReference type="NCBI Taxonomy" id="1082479"/>
    <lineage>
        <taxon>Bacteria</taxon>
        <taxon>Pseudomonadati</taxon>
        <taxon>Pseudomonadota</taxon>
        <taxon>Alphaproteobacteria</taxon>
        <taxon>Rhodospirillales</taxon>
        <taxon>Rhodovibrionaceae</taxon>
        <taxon>Limimonas</taxon>
    </lineage>
</organism>
<reference evidence="2 3" key="1">
    <citation type="submission" date="2016-10" db="EMBL/GenBank/DDBJ databases">
        <authorList>
            <person name="de Groot N.N."/>
        </authorList>
    </citation>
    <scope>NUCLEOTIDE SEQUENCE [LARGE SCALE GENOMIC DNA]</scope>
    <source>
        <strain evidence="2 3">DSM 25584</strain>
    </source>
</reference>
<sequence length="245" mass="26270">MKRAVLDTLQQARAHKRPVALVTDLETGHAAVYDDGEVVAGSLMLSAPALHAVANAIQRDRSGRLPDPNDHLMVEVFNPPLRLVVVGAVHIAQALAPMAQIAGYEVTVVDPRRAFATDARFPRVAMRHDWPDEALQALQPDRRTAVITLTHDPKLDDPALRTALASPAFYIGALGSTRTHAKRLERLADEGLSDDQLRRIHGPLGLPLGGRAPAEIAIAALAQMTQVLHGAPPLEKRASADAAAD</sequence>
<accession>A0A1G7NU60</accession>
<feature type="domain" description="XdhC Rossmann" evidence="1">
    <location>
        <begin position="83"/>
        <end position="224"/>
    </location>
</feature>
<dbReference type="STRING" id="1082479.SAMN05216241_102306"/>
<dbReference type="RefSeq" id="WP_090018927.1">
    <property type="nucleotide sequence ID" value="NZ_FNCE01000002.1"/>
</dbReference>
<dbReference type="OrthoDB" id="9815497at2"/>
<dbReference type="EMBL" id="FNCE01000002">
    <property type="protein sequence ID" value="SDF77447.1"/>
    <property type="molecule type" value="Genomic_DNA"/>
</dbReference>